<evidence type="ECO:0000313" key="2">
    <source>
        <dbReference type="Proteomes" id="UP000683925"/>
    </source>
</evidence>
<name>A0A8S1UXE2_PAROT</name>
<reference evidence="1" key="1">
    <citation type="submission" date="2021-01" db="EMBL/GenBank/DDBJ databases">
        <authorList>
            <consortium name="Genoscope - CEA"/>
            <person name="William W."/>
        </authorList>
    </citation>
    <scope>NUCLEOTIDE SEQUENCE</scope>
</reference>
<organism evidence="1 2">
    <name type="scientific">Paramecium octaurelia</name>
    <dbReference type="NCBI Taxonomy" id="43137"/>
    <lineage>
        <taxon>Eukaryota</taxon>
        <taxon>Sar</taxon>
        <taxon>Alveolata</taxon>
        <taxon>Ciliophora</taxon>
        <taxon>Intramacronucleata</taxon>
        <taxon>Oligohymenophorea</taxon>
        <taxon>Peniculida</taxon>
        <taxon>Parameciidae</taxon>
        <taxon>Paramecium</taxon>
    </lineage>
</organism>
<dbReference type="EMBL" id="CAJJDP010000052">
    <property type="protein sequence ID" value="CAD8168863.1"/>
    <property type="molecule type" value="Genomic_DNA"/>
</dbReference>
<protein>
    <submittedName>
        <fullName evidence="1">Uncharacterized protein</fullName>
    </submittedName>
</protein>
<sequence>MGICGGKDSKNYTRGTNEGFYEISQIPGQSEQYEVYVSVDKLNNTDAVLTDSKRKSGLAQKNTIMISKKQNYNGNPLEHHLACLKSDQDGNYYDLQIGVPVRSTNKFSIEIKGSCQKLYKK</sequence>
<dbReference type="AlphaFoldDB" id="A0A8S1UXE2"/>
<dbReference type="Proteomes" id="UP000683925">
    <property type="component" value="Unassembled WGS sequence"/>
</dbReference>
<evidence type="ECO:0000313" key="1">
    <source>
        <dbReference type="EMBL" id="CAD8168863.1"/>
    </source>
</evidence>
<dbReference type="OMA" id="RETYICT"/>
<dbReference type="OrthoDB" id="10406740at2759"/>
<keyword evidence="2" id="KW-1185">Reference proteome</keyword>
<comment type="caution">
    <text evidence="1">The sequence shown here is derived from an EMBL/GenBank/DDBJ whole genome shotgun (WGS) entry which is preliminary data.</text>
</comment>
<gene>
    <name evidence="1" type="ORF">POCTA_138.1.T0520216</name>
</gene>
<accession>A0A8S1UXE2</accession>
<proteinExistence type="predicted"/>